<dbReference type="Gene3D" id="3.10.450.590">
    <property type="match status" value="1"/>
</dbReference>
<dbReference type="Proteomes" id="UP001595945">
    <property type="component" value="Unassembled WGS sequence"/>
</dbReference>
<dbReference type="Gene3D" id="3.40.50.1820">
    <property type="entry name" value="alpha/beta hydrolase"/>
    <property type="match status" value="1"/>
</dbReference>
<evidence type="ECO:0000256" key="1">
    <source>
        <dbReference type="SAM" id="MobiDB-lite"/>
    </source>
</evidence>
<dbReference type="PANTHER" id="PTHR43265:SF1">
    <property type="entry name" value="ESTERASE ESTD"/>
    <property type="match status" value="1"/>
</dbReference>
<dbReference type="PANTHER" id="PTHR43265">
    <property type="entry name" value="ESTERASE ESTD"/>
    <property type="match status" value="1"/>
</dbReference>
<dbReference type="PROSITE" id="PS51318">
    <property type="entry name" value="TAT"/>
    <property type="match status" value="1"/>
</dbReference>
<feature type="domain" description="AB hydrolase-1" evidence="2">
    <location>
        <begin position="208"/>
        <end position="440"/>
    </location>
</feature>
<comment type="caution">
    <text evidence="4">The sequence shown here is derived from an EMBL/GenBank/DDBJ whole genome shotgun (WGS) entry which is preliminary data.</text>
</comment>
<dbReference type="PROSITE" id="PS51257">
    <property type="entry name" value="PROKAR_LIPOPROTEIN"/>
    <property type="match status" value="1"/>
</dbReference>
<feature type="region of interest" description="Disordered" evidence="1">
    <location>
        <begin position="25"/>
        <end position="64"/>
    </location>
</feature>
<dbReference type="EMBL" id="JBHSHT010000001">
    <property type="protein sequence ID" value="MFC4823039.1"/>
    <property type="molecule type" value="Genomic_DNA"/>
</dbReference>
<keyword evidence="5" id="KW-1185">Reference proteome</keyword>
<feature type="compositionally biased region" description="Low complexity" evidence="1">
    <location>
        <begin position="29"/>
        <end position="62"/>
    </location>
</feature>
<dbReference type="Pfam" id="PF12697">
    <property type="entry name" value="Abhydrolase_6"/>
    <property type="match status" value="1"/>
</dbReference>
<sequence length="477" mass="51555">MTNFDRRTLLTAASAGLTAFLAGCQSSGPAPSDPTETTETTSAATTTAEPTETTTARTTADPAELERRTRKFVGLIDEGSYETAHERFGPKVARQLSPEQLKQVWTRLEEQNGAFLSLSNFETGEQGGYDVVTAIANFERGQRTVVLAFGADGITGFRVRQTAANWSPPSYADESAFTERSVSLNAPGDCSLGATLTVPKGVQEAPGVVLVHGQGPSDRDGSIGPNKPYKDLAWGLASRGASVLRYDKRTQVCDVDLAEITIDEAVTDDALTAVERLRETPTVASDDVVVVGHSIGATLAPRIAARDGELAGVVMLAALARSAPRAIRDQNLYIARRDGTVTNAEQQQLDRANRTAEQIRSLDAPDDEVIYLGGDEYWRTLREYDATATAKGLDVPQLFLQGERDYQVTVEDDLARWKRALGDRSNVTFQRYPKLNHLFMPGSGKPGNEEYFQQNNVAEAVVSDVASFTERVTGDGG</sequence>
<dbReference type="InterPro" id="IPR029058">
    <property type="entry name" value="AB_hydrolase_fold"/>
</dbReference>
<protein>
    <submittedName>
        <fullName evidence="4">Alpha/beta fold hydrolase</fullName>
    </submittedName>
</protein>
<accession>A0ABD5PZ65</accession>
<evidence type="ECO:0000313" key="5">
    <source>
        <dbReference type="Proteomes" id="UP001595945"/>
    </source>
</evidence>
<dbReference type="InterPro" id="IPR053145">
    <property type="entry name" value="AB_hydrolase_Est10"/>
</dbReference>
<dbReference type="GO" id="GO:0016787">
    <property type="term" value="F:hydrolase activity"/>
    <property type="evidence" value="ECO:0007669"/>
    <property type="project" value="UniProtKB-KW"/>
</dbReference>
<dbReference type="AlphaFoldDB" id="A0ABD5PZ65"/>
<dbReference type="GeneID" id="73045916"/>
<reference evidence="4 5" key="1">
    <citation type="journal article" date="2019" name="Int. J. Syst. Evol. Microbiol.">
        <title>The Global Catalogue of Microorganisms (GCM) 10K type strain sequencing project: providing services to taxonomists for standard genome sequencing and annotation.</title>
        <authorList>
            <consortium name="The Broad Institute Genomics Platform"/>
            <consortium name="The Broad Institute Genome Sequencing Center for Infectious Disease"/>
            <person name="Wu L."/>
            <person name="Ma J."/>
        </authorList>
    </citation>
    <scope>NUCLEOTIDE SEQUENCE [LARGE SCALE GENOMIC DNA]</scope>
    <source>
        <strain evidence="4 5">XZYJ18</strain>
    </source>
</reference>
<evidence type="ECO:0000259" key="3">
    <source>
        <dbReference type="Pfam" id="PF13026"/>
    </source>
</evidence>
<evidence type="ECO:0000313" key="4">
    <source>
        <dbReference type="EMBL" id="MFC4823039.1"/>
    </source>
</evidence>
<proteinExistence type="predicted"/>
<evidence type="ECO:0000259" key="2">
    <source>
        <dbReference type="Pfam" id="PF12697"/>
    </source>
</evidence>
<dbReference type="InterPro" id="IPR024981">
    <property type="entry name" value="DUF3887"/>
</dbReference>
<feature type="domain" description="DUF3887" evidence="3">
    <location>
        <begin position="71"/>
        <end position="152"/>
    </location>
</feature>
<dbReference type="InterPro" id="IPR000073">
    <property type="entry name" value="AB_hydrolase_1"/>
</dbReference>
<gene>
    <name evidence="4" type="ORF">ACFO9K_02065</name>
</gene>
<dbReference type="InterPro" id="IPR006311">
    <property type="entry name" value="TAT_signal"/>
</dbReference>
<dbReference type="SUPFAM" id="SSF53474">
    <property type="entry name" value="alpha/beta-Hydrolases"/>
    <property type="match status" value="1"/>
</dbReference>
<dbReference type="Pfam" id="PF13026">
    <property type="entry name" value="DUF3887"/>
    <property type="match status" value="1"/>
</dbReference>
<organism evidence="4 5">
    <name type="scientific">Halorussus aquaticus</name>
    <dbReference type="NCBI Taxonomy" id="2953748"/>
    <lineage>
        <taxon>Archaea</taxon>
        <taxon>Methanobacteriati</taxon>
        <taxon>Methanobacteriota</taxon>
        <taxon>Stenosarchaea group</taxon>
        <taxon>Halobacteria</taxon>
        <taxon>Halobacteriales</taxon>
        <taxon>Haladaptataceae</taxon>
        <taxon>Halorussus</taxon>
    </lineage>
</organism>
<dbReference type="RefSeq" id="WP_254267460.1">
    <property type="nucleotide sequence ID" value="NZ_CP100400.1"/>
</dbReference>
<name>A0ABD5PZ65_9EURY</name>
<keyword evidence="4" id="KW-0378">Hydrolase</keyword>